<proteinExistence type="predicted"/>
<reference evidence="4" key="1">
    <citation type="submission" date="2020-10" db="EMBL/GenBank/DDBJ databases">
        <authorList>
            <person name="Han B."/>
            <person name="Lu T."/>
            <person name="Zhao Q."/>
            <person name="Huang X."/>
            <person name="Zhao Y."/>
        </authorList>
    </citation>
    <scope>NUCLEOTIDE SEQUENCE</scope>
</reference>
<evidence type="ECO:0000256" key="2">
    <source>
        <dbReference type="SAM" id="MobiDB-lite"/>
    </source>
</evidence>
<dbReference type="EMBL" id="CAJGYO010000004">
    <property type="protein sequence ID" value="CAD6226598.1"/>
    <property type="molecule type" value="Genomic_DNA"/>
</dbReference>
<dbReference type="GO" id="GO:0003676">
    <property type="term" value="F:nucleic acid binding"/>
    <property type="evidence" value="ECO:0007669"/>
    <property type="project" value="InterPro"/>
</dbReference>
<dbReference type="GO" id="GO:0008270">
    <property type="term" value="F:zinc ion binding"/>
    <property type="evidence" value="ECO:0007669"/>
    <property type="project" value="UniProtKB-KW"/>
</dbReference>
<protein>
    <recommendedName>
        <fullName evidence="3">CCHC-type domain-containing protein</fullName>
    </recommendedName>
</protein>
<keyword evidence="5" id="KW-1185">Reference proteome</keyword>
<dbReference type="SUPFAM" id="SSF57756">
    <property type="entry name" value="Retrovirus zinc finger-like domains"/>
    <property type="match status" value="1"/>
</dbReference>
<keyword evidence="1" id="KW-0863">Zinc-finger</keyword>
<evidence type="ECO:0000259" key="3">
    <source>
        <dbReference type="PROSITE" id="PS50158"/>
    </source>
</evidence>
<dbReference type="InterPro" id="IPR001878">
    <property type="entry name" value="Znf_CCHC"/>
</dbReference>
<keyword evidence="1" id="KW-0862">Zinc</keyword>
<dbReference type="SMART" id="SM00343">
    <property type="entry name" value="ZnF_C2HC"/>
    <property type="match status" value="2"/>
</dbReference>
<evidence type="ECO:0000313" key="4">
    <source>
        <dbReference type="EMBL" id="CAD6226598.1"/>
    </source>
</evidence>
<dbReference type="OrthoDB" id="695430at2759"/>
<dbReference type="InterPro" id="IPR036875">
    <property type="entry name" value="Znf_CCHC_sf"/>
</dbReference>
<dbReference type="AlphaFoldDB" id="A0A811NG43"/>
<feature type="region of interest" description="Disordered" evidence="2">
    <location>
        <begin position="60"/>
        <end position="147"/>
    </location>
</feature>
<feature type="domain" description="CCHC-type" evidence="3">
    <location>
        <begin position="232"/>
        <end position="247"/>
    </location>
</feature>
<sequence length="549" mass="60034">MSLIVWGFRERALAGKAIEAEEEELLDWGDADEVEDIEAVQVTIDEEDSPATPDLQLRDAMEASALESGPASIAALATPRSAGSGDDERPAVANTPPSTGTASPEHSKGAPPPKLKSVMVVPGQMDASKEAEKAPLPHRAPRPKPPPIQVGVSCLERGESSGWQKAGKRRWRRMDAAPQTGDFGKMKTTAWDASRTGAQESRDALKKMLAGRCFRCLRPDHMVAQCRDPVCCLICKESGHLARHCKNRRHQPISTSLRQRLIFPSGNIHSRIAFPPLRHPTTANPPPTSLTSQPPAKIATIVASPHNVYRPSTSEVAYALSQQLHVLRHNIMVTSHKPGGFVVEFKLTPGAENIDGCTETEDIGTSFCRKMFRKKQASRSSTRRRSTTLAPTRSSLCLAACPSPVPVAHRAQQKLMRELDFINGESPAPDAAITEFVESFRQDLPEEAVKAIRVVAKLGNKELCKALAAIAAESGMAEMEFISVGEYKTVAKVLPWRIGWSFLQAGCRQRCSGCREKMFGSRFRELEDAYGLIVEAKLLWPLVVSVDCE</sequence>
<feature type="compositionally biased region" description="Polar residues" evidence="2">
    <location>
        <begin position="95"/>
        <end position="104"/>
    </location>
</feature>
<comment type="caution">
    <text evidence="4">The sequence shown here is derived from an EMBL/GenBank/DDBJ whole genome shotgun (WGS) entry which is preliminary data.</text>
</comment>
<gene>
    <name evidence="4" type="ORF">NCGR_LOCUS18365</name>
</gene>
<evidence type="ECO:0000313" key="5">
    <source>
        <dbReference type="Proteomes" id="UP000604825"/>
    </source>
</evidence>
<name>A0A811NG43_9POAL</name>
<organism evidence="4 5">
    <name type="scientific">Miscanthus lutarioriparius</name>
    <dbReference type="NCBI Taxonomy" id="422564"/>
    <lineage>
        <taxon>Eukaryota</taxon>
        <taxon>Viridiplantae</taxon>
        <taxon>Streptophyta</taxon>
        <taxon>Embryophyta</taxon>
        <taxon>Tracheophyta</taxon>
        <taxon>Spermatophyta</taxon>
        <taxon>Magnoliopsida</taxon>
        <taxon>Liliopsida</taxon>
        <taxon>Poales</taxon>
        <taxon>Poaceae</taxon>
        <taxon>PACMAD clade</taxon>
        <taxon>Panicoideae</taxon>
        <taxon>Andropogonodae</taxon>
        <taxon>Andropogoneae</taxon>
        <taxon>Saccharinae</taxon>
        <taxon>Miscanthus</taxon>
    </lineage>
</organism>
<dbReference type="Gene3D" id="4.10.60.10">
    <property type="entry name" value="Zinc finger, CCHC-type"/>
    <property type="match status" value="1"/>
</dbReference>
<dbReference type="PROSITE" id="PS50158">
    <property type="entry name" value="ZF_CCHC"/>
    <property type="match status" value="1"/>
</dbReference>
<evidence type="ECO:0000256" key="1">
    <source>
        <dbReference type="PROSITE-ProRule" id="PRU00047"/>
    </source>
</evidence>
<keyword evidence="1" id="KW-0479">Metal-binding</keyword>
<accession>A0A811NG43</accession>
<dbReference type="Proteomes" id="UP000604825">
    <property type="component" value="Unassembled WGS sequence"/>
</dbReference>